<keyword evidence="2" id="KW-1185">Reference proteome</keyword>
<dbReference type="Proteomes" id="UP000054477">
    <property type="component" value="Unassembled WGS sequence"/>
</dbReference>
<protein>
    <submittedName>
        <fullName evidence="1">Uncharacterized protein</fullName>
    </submittedName>
</protein>
<dbReference type="HOGENOM" id="CLU_1468397_0_0_1"/>
<accession>A0A0C9WL52</accession>
<gene>
    <name evidence="1" type="ORF">K443DRAFT_15624</name>
</gene>
<evidence type="ECO:0000313" key="1">
    <source>
        <dbReference type="EMBL" id="KIJ89980.1"/>
    </source>
</evidence>
<dbReference type="OrthoDB" id="10616001at2759"/>
<name>A0A0C9WL52_9AGAR</name>
<reference evidence="1 2" key="1">
    <citation type="submission" date="2014-04" db="EMBL/GenBank/DDBJ databases">
        <authorList>
            <consortium name="DOE Joint Genome Institute"/>
            <person name="Kuo A."/>
            <person name="Kohler A."/>
            <person name="Nagy L.G."/>
            <person name="Floudas D."/>
            <person name="Copeland A."/>
            <person name="Barry K.W."/>
            <person name="Cichocki N."/>
            <person name="Veneault-Fourrey C."/>
            <person name="LaButti K."/>
            <person name="Lindquist E.A."/>
            <person name="Lipzen A."/>
            <person name="Lundell T."/>
            <person name="Morin E."/>
            <person name="Murat C."/>
            <person name="Sun H."/>
            <person name="Tunlid A."/>
            <person name="Henrissat B."/>
            <person name="Grigoriev I.V."/>
            <person name="Hibbett D.S."/>
            <person name="Martin F."/>
            <person name="Nordberg H.P."/>
            <person name="Cantor M.N."/>
            <person name="Hua S.X."/>
        </authorList>
    </citation>
    <scope>NUCLEOTIDE SEQUENCE [LARGE SCALE GENOMIC DNA]</scope>
    <source>
        <strain evidence="1 2">LaAM-08-1</strain>
    </source>
</reference>
<evidence type="ECO:0000313" key="2">
    <source>
        <dbReference type="Proteomes" id="UP000054477"/>
    </source>
</evidence>
<reference evidence="2" key="2">
    <citation type="submission" date="2015-01" db="EMBL/GenBank/DDBJ databases">
        <title>Evolutionary Origins and Diversification of the Mycorrhizal Mutualists.</title>
        <authorList>
            <consortium name="DOE Joint Genome Institute"/>
            <consortium name="Mycorrhizal Genomics Consortium"/>
            <person name="Kohler A."/>
            <person name="Kuo A."/>
            <person name="Nagy L.G."/>
            <person name="Floudas D."/>
            <person name="Copeland A."/>
            <person name="Barry K.W."/>
            <person name="Cichocki N."/>
            <person name="Veneault-Fourrey C."/>
            <person name="LaButti K."/>
            <person name="Lindquist E.A."/>
            <person name="Lipzen A."/>
            <person name="Lundell T."/>
            <person name="Morin E."/>
            <person name="Murat C."/>
            <person name="Riley R."/>
            <person name="Ohm R."/>
            <person name="Sun H."/>
            <person name="Tunlid A."/>
            <person name="Henrissat B."/>
            <person name="Grigoriev I.V."/>
            <person name="Hibbett D.S."/>
            <person name="Martin F."/>
        </authorList>
    </citation>
    <scope>NUCLEOTIDE SEQUENCE [LARGE SCALE GENOMIC DNA]</scope>
    <source>
        <strain evidence="2">LaAM-08-1</strain>
    </source>
</reference>
<dbReference type="AlphaFoldDB" id="A0A0C9WL52"/>
<proteinExistence type="predicted"/>
<sequence>MAMPPIIALKPPTGIAKPICCTCPLPTFSPGPHLCACRQRLLQPPTTAPTAARPIPEVVVPGFFDNTSLNSWYARGQFESVYGVYKLFSLIILPALKGLFAADDAESDILHYDFVLHGERPASPQMPHPHLIVLAFDLHGLFKLQVLIPHEWRSGEIPLQVSNVMGAISLFSQVDAARVCSESL</sequence>
<organism evidence="1 2">
    <name type="scientific">Laccaria amethystina LaAM-08-1</name>
    <dbReference type="NCBI Taxonomy" id="1095629"/>
    <lineage>
        <taxon>Eukaryota</taxon>
        <taxon>Fungi</taxon>
        <taxon>Dikarya</taxon>
        <taxon>Basidiomycota</taxon>
        <taxon>Agaricomycotina</taxon>
        <taxon>Agaricomycetes</taxon>
        <taxon>Agaricomycetidae</taxon>
        <taxon>Agaricales</taxon>
        <taxon>Agaricineae</taxon>
        <taxon>Hydnangiaceae</taxon>
        <taxon>Laccaria</taxon>
    </lineage>
</organism>
<dbReference type="EMBL" id="KN839333">
    <property type="protein sequence ID" value="KIJ89980.1"/>
    <property type="molecule type" value="Genomic_DNA"/>
</dbReference>